<feature type="disulfide bond" evidence="6">
    <location>
        <begin position="313"/>
        <end position="335"/>
    </location>
</feature>
<protein>
    <recommendedName>
        <fullName evidence="7">Metalloendopeptidase</fullName>
        <ecNumber evidence="7">3.4.24.-</ecNumber>
    </recommendedName>
</protein>
<evidence type="ECO:0000259" key="8">
    <source>
        <dbReference type="PROSITE" id="PS51864"/>
    </source>
</evidence>
<feature type="active site" evidence="6">
    <location>
        <position position="344"/>
    </location>
</feature>
<dbReference type="AlphaFoldDB" id="A0A8K0GLB4"/>
<dbReference type="PROSITE" id="PS51864">
    <property type="entry name" value="ASTACIN"/>
    <property type="match status" value="2"/>
</dbReference>
<dbReference type="Pfam" id="PF01400">
    <property type="entry name" value="Astacin"/>
    <property type="match status" value="2"/>
</dbReference>
<keyword evidence="10" id="KW-1185">Reference proteome</keyword>
<dbReference type="CDD" id="cd04280">
    <property type="entry name" value="ZnMc_astacin_like"/>
    <property type="match status" value="1"/>
</dbReference>
<evidence type="ECO:0000256" key="1">
    <source>
        <dbReference type="ARBA" id="ARBA00022670"/>
    </source>
</evidence>
<feature type="binding site" evidence="6">
    <location>
        <position position="193"/>
    </location>
    <ligand>
        <name>Zn(2+)</name>
        <dbReference type="ChEBI" id="CHEBI:29105"/>
        <note>catalytic</note>
    </ligand>
</feature>
<dbReference type="PANTHER" id="PTHR10127">
    <property type="entry name" value="DISCOIDIN, CUB, EGF, LAMININ , AND ZINC METALLOPROTEASE DOMAIN CONTAINING"/>
    <property type="match status" value="1"/>
</dbReference>
<dbReference type="OrthoDB" id="291007at2759"/>
<dbReference type="Proteomes" id="UP000801492">
    <property type="component" value="Unassembled WGS sequence"/>
</dbReference>
<dbReference type="GO" id="GO:0006508">
    <property type="term" value="P:proteolysis"/>
    <property type="evidence" value="ECO:0007669"/>
    <property type="project" value="UniProtKB-KW"/>
</dbReference>
<feature type="active site" evidence="6">
    <location>
        <position position="190"/>
    </location>
</feature>
<keyword evidence="5 6" id="KW-0482">Metalloprotease</keyword>
<comment type="caution">
    <text evidence="6">Lacks conserved residue(s) required for the propagation of feature annotation.</text>
</comment>
<keyword evidence="4 6" id="KW-0862">Zinc</keyword>
<dbReference type="SUPFAM" id="SSF55486">
    <property type="entry name" value="Metalloproteases ('zincins'), catalytic domain"/>
    <property type="match status" value="2"/>
</dbReference>
<dbReference type="EC" id="3.4.24.-" evidence="7"/>
<keyword evidence="7" id="KW-0732">Signal</keyword>
<proteinExistence type="predicted"/>
<evidence type="ECO:0000256" key="4">
    <source>
        <dbReference type="ARBA" id="ARBA00022833"/>
    </source>
</evidence>
<feature type="binding site" evidence="6">
    <location>
        <position position="189"/>
    </location>
    <ligand>
        <name>Zn(2+)</name>
        <dbReference type="ChEBI" id="CHEBI:29105"/>
        <note>catalytic</note>
    </ligand>
</feature>
<feature type="binding site" evidence="6">
    <location>
        <position position="353"/>
    </location>
    <ligand>
        <name>Zn(2+)</name>
        <dbReference type="ChEBI" id="CHEBI:29105"/>
        <note>catalytic</note>
    </ligand>
</feature>
<name>A0A8K0GLB4_IGNLU</name>
<evidence type="ECO:0000256" key="6">
    <source>
        <dbReference type="PROSITE-ProRule" id="PRU01211"/>
    </source>
</evidence>
<dbReference type="InterPro" id="IPR024079">
    <property type="entry name" value="MetalloPept_cat_dom_sf"/>
</dbReference>
<comment type="cofactor">
    <cofactor evidence="6 7">
        <name>Zn(2+)</name>
        <dbReference type="ChEBI" id="CHEBI:29105"/>
    </cofactor>
    <text evidence="6 7">Binds 1 zinc ion per subunit.</text>
</comment>
<keyword evidence="3 6" id="KW-0378">Hydrolase</keyword>
<evidence type="ECO:0000256" key="2">
    <source>
        <dbReference type="ARBA" id="ARBA00022723"/>
    </source>
</evidence>
<feature type="binding site" evidence="6">
    <location>
        <position position="347"/>
    </location>
    <ligand>
        <name>Zn(2+)</name>
        <dbReference type="ChEBI" id="CHEBI:29105"/>
        <note>catalytic</note>
    </ligand>
</feature>
<evidence type="ECO:0000313" key="10">
    <source>
        <dbReference type="Proteomes" id="UP000801492"/>
    </source>
</evidence>
<gene>
    <name evidence="9" type="ORF">ILUMI_04299</name>
</gene>
<keyword evidence="2 6" id="KW-0479">Metal-binding</keyword>
<organism evidence="9 10">
    <name type="scientific">Ignelater luminosus</name>
    <name type="common">Cucubano</name>
    <name type="synonym">Pyrophorus luminosus</name>
    <dbReference type="NCBI Taxonomy" id="2038154"/>
    <lineage>
        <taxon>Eukaryota</taxon>
        <taxon>Metazoa</taxon>
        <taxon>Ecdysozoa</taxon>
        <taxon>Arthropoda</taxon>
        <taxon>Hexapoda</taxon>
        <taxon>Insecta</taxon>
        <taxon>Pterygota</taxon>
        <taxon>Neoptera</taxon>
        <taxon>Endopterygota</taxon>
        <taxon>Coleoptera</taxon>
        <taxon>Polyphaga</taxon>
        <taxon>Elateriformia</taxon>
        <taxon>Elateroidea</taxon>
        <taxon>Elateridae</taxon>
        <taxon>Agrypninae</taxon>
        <taxon>Pyrophorini</taxon>
        <taxon>Ignelater</taxon>
    </lineage>
</organism>
<keyword evidence="1 6" id="KW-0645">Protease</keyword>
<evidence type="ECO:0000256" key="7">
    <source>
        <dbReference type="RuleBase" id="RU361183"/>
    </source>
</evidence>
<feature type="disulfide bond" evidence="6">
    <location>
        <begin position="159"/>
        <end position="181"/>
    </location>
</feature>
<evidence type="ECO:0000256" key="5">
    <source>
        <dbReference type="ARBA" id="ARBA00023049"/>
    </source>
</evidence>
<keyword evidence="6" id="KW-1015">Disulfide bond</keyword>
<dbReference type="InterPro" id="IPR006026">
    <property type="entry name" value="Peptidase_Metallo"/>
</dbReference>
<dbReference type="GO" id="GO:0004222">
    <property type="term" value="F:metalloendopeptidase activity"/>
    <property type="evidence" value="ECO:0007669"/>
    <property type="project" value="UniProtKB-UniRule"/>
</dbReference>
<evidence type="ECO:0000313" key="9">
    <source>
        <dbReference type="EMBL" id="KAF2901888.1"/>
    </source>
</evidence>
<sequence length="468" mass="54752">MRLKRLVRIITAVIYFLEFSSVEGEAKKQSYFHRKSNKWERRQERKKESENDNEIPYVPVEVPMDLLAQYQNPWENSGHFEGDIYFPIGNERRAAGAGVRRWPSREIPYEIDRRYDKSEKKTIIEALNIIRSETCINPRPRHSIDKSSIFFTAVDGKGCYSTIGTQNILRQPIYLDPSARCVTIDVIIHEFLHTLGFVHELSAPDRDRYVRINWDNIKQVFQVVKGQNVWEKSGKFEGDIILRRSRNVMENSDRYWPNGELPYEIASNFNKSEKSIILSTLEFLANKTCLKPVSPREEHEGSILFTGEPGHGCSSTIGYWRKKNQKIYLDRDFGCLDFGTILHEVLHVLGFWHQHSAKDRDKYIEIVLDNVQKGLEYNFNKATHKTDSFGFDYDYESIMHYSAFAFSRNGRKTIIPKRTVRQGLPMGQRKELSEIDILKINKMYNCTPNVEVADDNAKFYRVKVIRIK</sequence>
<feature type="signal peptide" evidence="7">
    <location>
        <begin position="1"/>
        <end position="24"/>
    </location>
</feature>
<feature type="domain" description="Peptidase M12A" evidence="8">
    <location>
        <begin position="93"/>
        <end position="217"/>
    </location>
</feature>
<dbReference type="EMBL" id="VTPC01001460">
    <property type="protein sequence ID" value="KAF2901888.1"/>
    <property type="molecule type" value="Genomic_DNA"/>
</dbReference>
<accession>A0A8K0GLB4</accession>
<evidence type="ECO:0000256" key="3">
    <source>
        <dbReference type="ARBA" id="ARBA00022801"/>
    </source>
</evidence>
<dbReference type="GO" id="GO:0008270">
    <property type="term" value="F:zinc ion binding"/>
    <property type="evidence" value="ECO:0007669"/>
    <property type="project" value="UniProtKB-UniRule"/>
</dbReference>
<dbReference type="PANTHER" id="PTHR10127:SF780">
    <property type="entry name" value="METALLOENDOPEPTIDASE"/>
    <property type="match status" value="1"/>
</dbReference>
<dbReference type="Gene3D" id="3.40.390.10">
    <property type="entry name" value="Collagenase (Catalytic Domain)"/>
    <property type="match status" value="2"/>
</dbReference>
<reference evidence="9" key="1">
    <citation type="submission" date="2019-08" db="EMBL/GenBank/DDBJ databases">
        <title>The genome of the North American firefly Photinus pyralis.</title>
        <authorList>
            <consortium name="Photinus pyralis genome working group"/>
            <person name="Fallon T.R."/>
            <person name="Sander Lower S.E."/>
            <person name="Weng J.-K."/>
        </authorList>
    </citation>
    <scope>NUCLEOTIDE SEQUENCE</scope>
    <source>
        <strain evidence="9">TRF0915ILg1</strain>
        <tissue evidence="9">Whole body</tissue>
    </source>
</reference>
<dbReference type="PRINTS" id="PR00480">
    <property type="entry name" value="ASTACIN"/>
</dbReference>
<dbReference type="InterPro" id="IPR034035">
    <property type="entry name" value="Astacin-like_dom"/>
</dbReference>
<feature type="domain" description="Peptidase M12A" evidence="8">
    <location>
        <begin position="247"/>
        <end position="447"/>
    </location>
</feature>
<feature type="binding site" evidence="6">
    <location>
        <position position="199"/>
    </location>
    <ligand>
        <name>Zn(2+)</name>
        <dbReference type="ChEBI" id="CHEBI:29105"/>
        <note>catalytic</note>
    </ligand>
</feature>
<dbReference type="SMART" id="SM00235">
    <property type="entry name" value="ZnMc"/>
    <property type="match status" value="2"/>
</dbReference>
<feature type="chain" id="PRO_5035488715" description="Metalloendopeptidase" evidence="7">
    <location>
        <begin position="25"/>
        <end position="468"/>
    </location>
</feature>
<dbReference type="InterPro" id="IPR001506">
    <property type="entry name" value="Peptidase_M12A"/>
</dbReference>
<feature type="binding site" evidence="6">
    <location>
        <position position="343"/>
    </location>
    <ligand>
        <name>Zn(2+)</name>
        <dbReference type="ChEBI" id="CHEBI:29105"/>
        <note>catalytic</note>
    </ligand>
</feature>
<comment type="caution">
    <text evidence="9">The sequence shown here is derived from an EMBL/GenBank/DDBJ whole genome shotgun (WGS) entry which is preliminary data.</text>
</comment>